<dbReference type="GO" id="GO:0005829">
    <property type="term" value="C:cytosol"/>
    <property type="evidence" value="ECO:0007669"/>
    <property type="project" value="TreeGrafter"/>
</dbReference>
<reference evidence="3 4" key="1">
    <citation type="submission" date="2019-05" db="EMBL/GenBank/DDBJ databases">
        <title>Another draft genome of Portunus trituberculatus and its Hox gene families provides insights of decapod evolution.</title>
        <authorList>
            <person name="Jeong J.-H."/>
            <person name="Song I."/>
            <person name="Kim S."/>
            <person name="Choi T."/>
            <person name="Kim D."/>
            <person name="Ryu S."/>
            <person name="Kim W."/>
        </authorList>
    </citation>
    <scope>NUCLEOTIDE SEQUENCE [LARGE SCALE GENOMIC DNA]</scope>
    <source>
        <tissue evidence="3">Muscle</tissue>
    </source>
</reference>
<accession>A0A5B7CV26</accession>
<feature type="compositionally biased region" description="Polar residues" evidence="1">
    <location>
        <begin position="191"/>
        <end position="254"/>
    </location>
</feature>
<feature type="region of interest" description="Disordered" evidence="1">
    <location>
        <begin position="267"/>
        <end position="322"/>
    </location>
</feature>
<evidence type="ECO:0000313" key="4">
    <source>
        <dbReference type="Proteomes" id="UP000324222"/>
    </source>
</evidence>
<evidence type="ECO:0000259" key="2">
    <source>
        <dbReference type="Pfam" id="PF10469"/>
    </source>
</evidence>
<dbReference type="Pfam" id="PF10469">
    <property type="entry name" value="AKAP7_NLS"/>
    <property type="match status" value="1"/>
</dbReference>
<feature type="compositionally biased region" description="Basic and acidic residues" evidence="1">
    <location>
        <begin position="512"/>
        <end position="531"/>
    </location>
</feature>
<sequence length="674" mass="75407">MQVVTGAYKYLVHSSLGTDTLKQASSHLRVCRQAQPLHTKPTLLPHSSTTALQTLPLQPPSCRHTPPPHLLPALHQRYSTPLLLPLRTSSIPHIPSHLRPHSSPYHTHSLPHTPCSHILPLQTPTASPTVPTHSPLHRIKEAVREIAMENTAPEERNHKRAREQDSTLSPPAKKVHHKKSPIEESCDDVKTSTQSPSWHHIQPDSQQYTQPHSDTHSQSQSLHSFPINQIPYQDISQPSSQPHIQPTSQPHSPTTCIQLYQEPQECRYKDRDTKKELTSGRSEGELDTGRLQEKGTALETGEEDMELIRGGTSGEKSREISSVGLLSEGKAEFTKERTDKEAFEEEVKGEGCLFGGEASEESMGMNVLLDGKKDEKITLKEEGSKREREEKETRNKETICMEADAELTIKEEKGLREIEKTHKNSEILTATSNTTLPANTALEGEEELRELETKPGDVEINSDIQTVTSKPALPTNTALERKEEELRGKNEIKPEDSPTHHITSLSTPSSPRKQDTHRERNNTEPTKRKANLESQITNKTPQTPRNLSKRTRSLTELAAVTKHRLGSMDSLNSTAGSSQHTRTSSIDSAKEQHSRKKKRSSQSKKLNTSGEKYLRPNYFVGIQISNPAIHHGLLKVQEDLIENDETLVRTLVDVATSHLTLLVAYLDTEDSIAW</sequence>
<dbReference type="Proteomes" id="UP000324222">
    <property type="component" value="Unassembled WGS sequence"/>
</dbReference>
<gene>
    <name evidence="3" type="ORF">E2C01_005406</name>
</gene>
<feature type="compositionally biased region" description="Polar residues" evidence="1">
    <location>
        <begin position="426"/>
        <end position="438"/>
    </location>
</feature>
<feature type="compositionally biased region" description="Basic and acidic residues" evidence="1">
    <location>
        <begin position="267"/>
        <end position="293"/>
    </location>
</feature>
<feature type="region of interest" description="Disordered" evidence="1">
    <location>
        <begin position="378"/>
        <end position="398"/>
    </location>
</feature>
<proteinExistence type="predicted"/>
<evidence type="ECO:0000313" key="3">
    <source>
        <dbReference type="EMBL" id="MPC12701.1"/>
    </source>
</evidence>
<keyword evidence="4" id="KW-1185">Reference proteome</keyword>
<dbReference type="InterPro" id="IPR019510">
    <property type="entry name" value="AKAP7-like_phosphoesterase"/>
</dbReference>
<feature type="compositionally biased region" description="Basic residues" evidence="1">
    <location>
        <begin position="593"/>
        <end position="602"/>
    </location>
</feature>
<comment type="caution">
    <text evidence="3">The sequence shown here is derived from an EMBL/GenBank/DDBJ whole genome shotgun (WGS) entry which is preliminary data.</text>
</comment>
<organism evidence="3 4">
    <name type="scientific">Portunus trituberculatus</name>
    <name type="common">Swimming crab</name>
    <name type="synonym">Neptunus trituberculatus</name>
    <dbReference type="NCBI Taxonomy" id="210409"/>
    <lineage>
        <taxon>Eukaryota</taxon>
        <taxon>Metazoa</taxon>
        <taxon>Ecdysozoa</taxon>
        <taxon>Arthropoda</taxon>
        <taxon>Crustacea</taxon>
        <taxon>Multicrustacea</taxon>
        <taxon>Malacostraca</taxon>
        <taxon>Eumalacostraca</taxon>
        <taxon>Eucarida</taxon>
        <taxon>Decapoda</taxon>
        <taxon>Pleocyemata</taxon>
        <taxon>Brachyura</taxon>
        <taxon>Eubrachyura</taxon>
        <taxon>Portunoidea</taxon>
        <taxon>Portunidae</taxon>
        <taxon>Portuninae</taxon>
        <taxon>Portunus</taxon>
    </lineage>
</organism>
<dbReference type="GO" id="GO:0010738">
    <property type="term" value="P:regulation of protein kinase A signaling"/>
    <property type="evidence" value="ECO:0007669"/>
    <property type="project" value="TreeGrafter"/>
</dbReference>
<feature type="compositionally biased region" description="Polar residues" evidence="1">
    <location>
        <begin position="532"/>
        <end position="546"/>
    </location>
</feature>
<dbReference type="Gene3D" id="3.90.1140.10">
    <property type="entry name" value="Cyclic phosphodiesterase"/>
    <property type="match status" value="1"/>
</dbReference>
<feature type="compositionally biased region" description="Polar residues" evidence="1">
    <location>
        <begin position="500"/>
        <end position="511"/>
    </location>
</feature>
<feature type="compositionally biased region" description="Basic and acidic residues" evidence="1">
    <location>
        <begin position="149"/>
        <end position="165"/>
    </location>
</feature>
<feature type="domain" description="A-kinase anchor protein 7-like phosphoesterase" evidence="2">
    <location>
        <begin position="616"/>
        <end position="672"/>
    </location>
</feature>
<feature type="region of interest" description="Disordered" evidence="1">
    <location>
        <begin position="421"/>
        <end position="609"/>
    </location>
</feature>
<protein>
    <recommendedName>
        <fullName evidence="2">A-kinase anchor protein 7-like phosphoesterase domain-containing protein</fullName>
    </recommendedName>
</protein>
<evidence type="ECO:0000256" key="1">
    <source>
        <dbReference type="SAM" id="MobiDB-lite"/>
    </source>
</evidence>
<dbReference type="OrthoDB" id="277832at2759"/>
<dbReference type="PANTHER" id="PTHR15934:SF2">
    <property type="entry name" value="A-KINASE ANCHOR PROTEIN 7-LIKE PHOSPHOESTERASE DOMAIN-CONTAINING PROTEIN"/>
    <property type="match status" value="1"/>
</dbReference>
<feature type="compositionally biased region" description="Polar residues" evidence="1">
    <location>
        <begin position="569"/>
        <end position="587"/>
    </location>
</feature>
<dbReference type="GO" id="GO:0034237">
    <property type="term" value="F:protein kinase A regulatory subunit binding"/>
    <property type="evidence" value="ECO:0007669"/>
    <property type="project" value="TreeGrafter"/>
</dbReference>
<dbReference type="InterPro" id="IPR052641">
    <property type="entry name" value="AKAP7_isoform_gamma"/>
</dbReference>
<name>A0A5B7CV26_PORTR</name>
<dbReference type="PANTHER" id="PTHR15934">
    <property type="entry name" value="RNA 2',3'-CYCLIC PHOSPHODIESTERASE"/>
    <property type="match status" value="1"/>
</dbReference>
<feature type="compositionally biased region" description="Polar residues" evidence="1">
    <location>
        <begin position="462"/>
        <end position="478"/>
    </location>
</feature>
<dbReference type="AlphaFoldDB" id="A0A5B7CV26"/>
<feature type="compositionally biased region" description="Basic and acidic residues" evidence="1">
    <location>
        <begin position="479"/>
        <end position="499"/>
    </location>
</feature>
<dbReference type="EMBL" id="VSRR010000231">
    <property type="protein sequence ID" value="MPC12701.1"/>
    <property type="molecule type" value="Genomic_DNA"/>
</dbReference>
<feature type="region of interest" description="Disordered" evidence="1">
    <location>
        <begin position="149"/>
        <end position="254"/>
    </location>
</feature>